<evidence type="ECO:0000313" key="2">
    <source>
        <dbReference type="Proteomes" id="UP001159363"/>
    </source>
</evidence>
<dbReference type="EMBL" id="JARBHB010000014">
    <property type="protein sequence ID" value="KAJ8868947.1"/>
    <property type="molecule type" value="Genomic_DNA"/>
</dbReference>
<sequence>MEHFRNARRGKWEISEKTRRPAIPICESPGRQCSLDKRQGRGKLERLCFAAQTSDCTAVRRKCAEVASKYPGVQQLSSDSPGLPPAPRVLVRRETLSLGTQAAAATAFVAGAFEHLLPTARAADVQFGRLLTARGAPTPRTTTAQVLPPSRQPLTLADMVHPHWETPRKSRRPAVSSGMIPTCENAGVARPGIEPARLRAVYNDRDAKTPADLPRPPASVMQQLGLRNDLCPVALSWFEIRSEIGSKVDTENFCTIRVQSWTGDRNEVYFELPKLAVPNLDLRSAAIVNKCSLKIPQQIELPSIVFSGN</sequence>
<protein>
    <submittedName>
        <fullName evidence="1">Uncharacterized protein</fullName>
    </submittedName>
</protein>
<reference evidence="1 2" key="1">
    <citation type="submission" date="2023-02" db="EMBL/GenBank/DDBJ databases">
        <title>LHISI_Scaffold_Assembly.</title>
        <authorList>
            <person name="Stuart O.P."/>
            <person name="Cleave R."/>
            <person name="Magrath M.J.L."/>
            <person name="Mikheyev A.S."/>
        </authorList>
    </citation>
    <scope>NUCLEOTIDE SEQUENCE [LARGE SCALE GENOMIC DNA]</scope>
    <source>
        <strain evidence="1">Daus_M_001</strain>
        <tissue evidence="1">Leg muscle</tissue>
    </source>
</reference>
<gene>
    <name evidence="1" type="ORF">PR048_030488</name>
</gene>
<evidence type="ECO:0000313" key="1">
    <source>
        <dbReference type="EMBL" id="KAJ8868947.1"/>
    </source>
</evidence>
<organism evidence="1 2">
    <name type="scientific">Dryococelus australis</name>
    <dbReference type="NCBI Taxonomy" id="614101"/>
    <lineage>
        <taxon>Eukaryota</taxon>
        <taxon>Metazoa</taxon>
        <taxon>Ecdysozoa</taxon>
        <taxon>Arthropoda</taxon>
        <taxon>Hexapoda</taxon>
        <taxon>Insecta</taxon>
        <taxon>Pterygota</taxon>
        <taxon>Neoptera</taxon>
        <taxon>Polyneoptera</taxon>
        <taxon>Phasmatodea</taxon>
        <taxon>Verophasmatodea</taxon>
        <taxon>Anareolatae</taxon>
        <taxon>Phasmatidae</taxon>
        <taxon>Eurycanthinae</taxon>
        <taxon>Dryococelus</taxon>
    </lineage>
</organism>
<proteinExistence type="predicted"/>
<comment type="caution">
    <text evidence="1">The sequence shown here is derived from an EMBL/GenBank/DDBJ whole genome shotgun (WGS) entry which is preliminary data.</text>
</comment>
<name>A0ABQ9GBT9_9NEOP</name>
<accession>A0ABQ9GBT9</accession>
<keyword evidence="2" id="KW-1185">Reference proteome</keyword>
<dbReference type="Proteomes" id="UP001159363">
    <property type="component" value="Chromosome 13"/>
</dbReference>